<keyword evidence="4" id="KW-0325">Glycoprotein</keyword>
<evidence type="ECO:0000256" key="3">
    <source>
        <dbReference type="ARBA" id="ARBA00023157"/>
    </source>
</evidence>
<accession>A0AAD9MN79</accession>
<dbReference type="EC" id="3.4.16.-" evidence="5"/>
<dbReference type="InterPro" id="IPR018202">
    <property type="entry name" value="Ser_caboxypep_ser_AS"/>
</dbReference>
<keyword evidence="7" id="KW-1185">Reference proteome</keyword>
<dbReference type="SUPFAM" id="SSF53474">
    <property type="entry name" value="alpha/beta-Hydrolases"/>
    <property type="match status" value="1"/>
</dbReference>
<name>A0AAD9MN79_PROWI</name>
<evidence type="ECO:0000256" key="4">
    <source>
        <dbReference type="ARBA" id="ARBA00023180"/>
    </source>
</evidence>
<keyword evidence="2 5" id="KW-0732">Signal</keyword>
<comment type="caution">
    <text evidence="6">The sequence shown here is derived from an EMBL/GenBank/DDBJ whole genome shotgun (WGS) entry which is preliminary data.</text>
</comment>
<dbReference type="Gene3D" id="3.40.50.1820">
    <property type="entry name" value="alpha/beta hydrolase"/>
    <property type="match status" value="1"/>
</dbReference>
<dbReference type="EMBL" id="JASFZW010000001">
    <property type="protein sequence ID" value="KAK2080883.1"/>
    <property type="molecule type" value="Genomic_DNA"/>
</dbReference>
<dbReference type="AlphaFoldDB" id="A0AAD9MN79"/>
<dbReference type="FunFam" id="3.40.50.1820:FF:000211">
    <property type="entry name" value="Carboxypeptidase"/>
    <property type="match status" value="1"/>
</dbReference>
<protein>
    <recommendedName>
        <fullName evidence="5">Carboxypeptidase</fullName>
        <ecNumber evidence="5">3.4.16.-</ecNumber>
    </recommendedName>
</protein>
<dbReference type="Gene3D" id="3.40.50.11320">
    <property type="match status" value="1"/>
</dbReference>
<keyword evidence="3" id="KW-1015">Disulfide bond</keyword>
<dbReference type="InterPro" id="IPR001563">
    <property type="entry name" value="Peptidase_S10"/>
</dbReference>
<comment type="similarity">
    <text evidence="1 5">Belongs to the peptidase S10 family.</text>
</comment>
<dbReference type="InterPro" id="IPR033124">
    <property type="entry name" value="Ser_caboxypep_his_AS"/>
</dbReference>
<dbReference type="InterPro" id="IPR029058">
    <property type="entry name" value="AB_hydrolase_fold"/>
</dbReference>
<sequence length="497" mass="55106">MRAKSSSAVATALLVTLLFVGTGAITFKDVGTTLRMSANERPELTKEALSDKVSHLPGWGSIQEDEFGMFAGYVTVDEDAGRALFYIYVESRNDPAKDPVVLWLNGGPGCSSLGGGFLSELGPFYPTPHGQLQVNDYAWNHKANVLFIEAPAFVGFSYSNSSEDRVVGDKRTAQDNHTFLKNWFKRFPHLQKNPFWISGESYAGHYVPTLAAEIIEGNKRADETPFNFKGLLVGNAWTDPVLDNHGALDFWYSHGLIAHTTYDGVRENCDFSRVGPLKQGQNVSKDEALCDAFVEEAMNTFTGINIYDIYADVCLAPDSSNPAIALGRVLDGHRAGLSTRAAVLKSRYDPCVDNEVEAYLNRKDVQEALHVIPGLAPKKWKDCTHDIHYSRDDVLTSMLPVWHELLESGLDMLVYTGDVDAIVPVTGTRAWFHSLALPVKEKWRPWVSATGQVGGWTVRHAKGLTFASVRGAGHMVPYTQPERAYHMFNSFVQRQRL</sequence>
<proteinExistence type="inferred from homology"/>
<reference evidence="6" key="1">
    <citation type="submission" date="2021-01" db="EMBL/GenBank/DDBJ databases">
        <authorList>
            <person name="Eckstrom K.M.E."/>
        </authorList>
    </citation>
    <scope>NUCLEOTIDE SEQUENCE</scope>
    <source>
        <strain evidence="6">UVCC 0001</strain>
    </source>
</reference>
<keyword evidence="5" id="KW-0121">Carboxypeptidase</keyword>
<evidence type="ECO:0000256" key="5">
    <source>
        <dbReference type="RuleBase" id="RU361156"/>
    </source>
</evidence>
<evidence type="ECO:0000256" key="1">
    <source>
        <dbReference type="ARBA" id="ARBA00009431"/>
    </source>
</evidence>
<dbReference type="PANTHER" id="PTHR11802">
    <property type="entry name" value="SERINE PROTEASE FAMILY S10 SERINE CARBOXYPEPTIDASE"/>
    <property type="match status" value="1"/>
</dbReference>
<dbReference type="FunFam" id="3.40.50.11320:FF:000002">
    <property type="entry name" value="Carboxypeptidase"/>
    <property type="match status" value="1"/>
</dbReference>
<evidence type="ECO:0000313" key="7">
    <source>
        <dbReference type="Proteomes" id="UP001255856"/>
    </source>
</evidence>
<organism evidence="6 7">
    <name type="scientific">Prototheca wickerhamii</name>
    <dbReference type="NCBI Taxonomy" id="3111"/>
    <lineage>
        <taxon>Eukaryota</taxon>
        <taxon>Viridiplantae</taxon>
        <taxon>Chlorophyta</taxon>
        <taxon>core chlorophytes</taxon>
        <taxon>Trebouxiophyceae</taxon>
        <taxon>Chlorellales</taxon>
        <taxon>Chlorellaceae</taxon>
        <taxon>Prototheca</taxon>
    </lineage>
</organism>
<feature type="signal peptide" evidence="5">
    <location>
        <begin position="1"/>
        <end position="24"/>
    </location>
</feature>
<evidence type="ECO:0000313" key="6">
    <source>
        <dbReference type="EMBL" id="KAK2080883.1"/>
    </source>
</evidence>
<dbReference type="Gene3D" id="6.10.250.940">
    <property type="match status" value="1"/>
</dbReference>
<dbReference type="Pfam" id="PF00450">
    <property type="entry name" value="Peptidase_S10"/>
    <property type="match status" value="1"/>
</dbReference>
<evidence type="ECO:0000256" key="2">
    <source>
        <dbReference type="ARBA" id="ARBA00022729"/>
    </source>
</evidence>
<feature type="chain" id="PRO_5041776047" description="Carboxypeptidase" evidence="5">
    <location>
        <begin position="25"/>
        <end position="497"/>
    </location>
</feature>
<dbReference type="PRINTS" id="PR00724">
    <property type="entry name" value="CRBOXYPTASEC"/>
</dbReference>
<dbReference type="PROSITE" id="PS00560">
    <property type="entry name" value="CARBOXYPEPT_SER_HIS"/>
    <property type="match status" value="1"/>
</dbReference>
<dbReference type="PANTHER" id="PTHR11802:SF201">
    <property type="entry name" value="CARBOXYPEPTIDASE"/>
    <property type="match status" value="1"/>
</dbReference>
<dbReference type="GO" id="GO:0004185">
    <property type="term" value="F:serine-type carboxypeptidase activity"/>
    <property type="evidence" value="ECO:0007669"/>
    <property type="project" value="UniProtKB-UniRule"/>
</dbReference>
<keyword evidence="5" id="KW-0378">Hydrolase</keyword>
<keyword evidence="5" id="KW-0645">Protease</keyword>
<dbReference type="GO" id="GO:0006508">
    <property type="term" value="P:proteolysis"/>
    <property type="evidence" value="ECO:0007669"/>
    <property type="project" value="UniProtKB-KW"/>
</dbReference>
<gene>
    <name evidence="6" type="ORF">QBZ16_000737</name>
</gene>
<dbReference type="PROSITE" id="PS00131">
    <property type="entry name" value="CARBOXYPEPT_SER_SER"/>
    <property type="match status" value="1"/>
</dbReference>
<dbReference type="Proteomes" id="UP001255856">
    <property type="component" value="Unassembled WGS sequence"/>
</dbReference>